<proteinExistence type="predicted"/>
<reference evidence="3 4" key="1">
    <citation type="journal article" date="2023" name="G3 (Bethesda)">
        <title>A high-quality reference genome for the fission yeast Schizosaccharomyces osmophilus.</title>
        <authorList>
            <person name="Jia G.S."/>
            <person name="Zhang W.C."/>
            <person name="Liang Y."/>
            <person name="Liu X.H."/>
            <person name="Rhind N."/>
            <person name="Pidoux A."/>
            <person name="Brysch-Herzberg M."/>
            <person name="Du L.L."/>
        </authorList>
    </citation>
    <scope>NUCLEOTIDE SEQUENCE [LARGE SCALE GENOMIC DNA]</scope>
    <source>
        <strain evidence="3 4">CBS 15793</strain>
    </source>
</reference>
<protein>
    <submittedName>
        <fullName evidence="3">Schizosaccharomyces specific protein</fullName>
    </submittedName>
</protein>
<evidence type="ECO:0000256" key="2">
    <source>
        <dbReference type="SAM" id="Phobius"/>
    </source>
</evidence>
<keyword evidence="4" id="KW-1185">Reference proteome</keyword>
<dbReference type="KEGG" id="som:SOMG_03593"/>
<organism evidence="3 4">
    <name type="scientific">Schizosaccharomyces osmophilus</name>
    <dbReference type="NCBI Taxonomy" id="2545709"/>
    <lineage>
        <taxon>Eukaryota</taxon>
        <taxon>Fungi</taxon>
        <taxon>Dikarya</taxon>
        <taxon>Ascomycota</taxon>
        <taxon>Taphrinomycotina</taxon>
        <taxon>Schizosaccharomycetes</taxon>
        <taxon>Schizosaccharomycetales</taxon>
        <taxon>Schizosaccharomycetaceae</taxon>
        <taxon>Schizosaccharomyces</taxon>
    </lineage>
</organism>
<feature type="region of interest" description="Disordered" evidence="1">
    <location>
        <begin position="74"/>
        <end position="116"/>
    </location>
</feature>
<feature type="transmembrane region" description="Helical" evidence="2">
    <location>
        <begin position="24"/>
        <end position="46"/>
    </location>
</feature>
<dbReference type="GeneID" id="80877071"/>
<evidence type="ECO:0000313" key="3">
    <source>
        <dbReference type="EMBL" id="WBW74324.1"/>
    </source>
</evidence>
<name>A0AAE9WDM2_9SCHI</name>
<dbReference type="RefSeq" id="XP_056038567.1">
    <property type="nucleotide sequence ID" value="XM_056182382.1"/>
</dbReference>
<evidence type="ECO:0000313" key="4">
    <source>
        <dbReference type="Proteomes" id="UP001212411"/>
    </source>
</evidence>
<dbReference type="Proteomes" id="UP001212411">
    <property type="component" value="Chromosome 2"/>
</dbReference>
<keyword evidence="2" id="KW-0472">Membrane</keyword>
<gene>
    <name evidence="3" type="ORF">SOMG_03593</name>
</gene>
<dbReference type="AlphaFoldDB" id="A0AAE9WDM2"/>
<evidence type="ECO:0000256" key="1">
    <source>
        <dbReference type="SAM" id="MobiDB-lite"/>
    </source>
</evidence>
<keyword evidence="2" id="KW-0812">Transmembrane</keyword>
<sequence length="153" mass="17322">MPPISTEDPENGPENVGFDPSSTLLGRFLICLVVVLCFLFIVSVLFRQRRNALQILHEQQELISRQRRGRIEATDAALQRRRNNEPLPTYEPPEISGYENLEDYPVSNTPPPPATFNELGEFVEQNPVSTAEFSEMPPSYENILVAQDKTSFS</sequence>
<keyword evidence="2" id="KW-1133">Transmembrane helix</keyword>
<accession>A0AAE9WDM2</accession>
<dbReference type="EMBL" id="CP115612">
    <property type="protein sequence ID" value="WBW74324.1"/>
    <property type="molecule type" value="Genomic_DNA"/>
</dbReference>